<dbReference type="OrthoDB" id="10257284at2759"/>
<sequence>MLCKHMGSSYQPFHALIKACATEQEVLPRHPDTPAGLQALSYIELDRKKLRASTSRFSLQLESSSAHVQPRGPYSQEELKRLYPEDLQLQLVQVLLRHGERSPVSARFQNAGLRPYWPYCSAARRMVSATMEANSSDWTPLQWRRRLETFDSDDGPTIARGPRGEVDDVCNLGELTDKGRETTSQLGTRLRRLYIEQLQFLPPMIHNTDFMYLRATPIPRALESLQEAFLGMYPPNSRAASCPPPTIITRAPSDETLFPNDSGCRRFAQLSRAFAQRTADHWNQTDEMEYLNKLISKWMPDSSKRVAVDSHPRLSGIMDTINSTLAHGPETRLPKEFYDKKGRAIIEKIGVEEWFNGYKESEEYRSLGIGGLMGDLVSRMVGSVEHNGQDGLLETGGEDGSTGIGRGGEKAIKLGLSGCHDTTLAAVLSSLGAFEGEPWPPYTSHIALEMFLKKQSSFEEPEYDPPKAGSTGKGLLSIFGLGKKAETGPIGIARRKLRDLSETERSKLDGYYVRIRYNDKVMKVPGCRPQGKHLEGDDSFCTLAEFKNIVDKYTPAHWKKDCLNNIDAPAFPKVKEPAGY</sequence>
<reference evidence="5" key="1">
    <citation type="journal article" date="2017" name="Genome Biol. Evol.">
        <title>The complete genome sequence of the phytopathogenic fungus Sclerotinia sclerotiorum reveals insights into the genome architecture of broad host range pathogens.</title>
        <authorList>
            <person name="Derbyshire M."/>
            <person name="Denton-Giles M."/>
            <person name="Hegedus D."/>
            <person name="Seifbarghy S."/>
            <person name="Rollins J."/>
            <person name="van Kan J."/>
            <person name="Seidl M.F."/>
            <person name="Faino L."/>
            <person name="Mbengue M."/>
            <person name="Navaud O."/>
            <person name="Raffaele S."/>
            <person name="Hammond-Kosack K."/>
            <person name="Heard S."/>
            <person name="Oliver R."/>
        </authorList>
    </citation>
    <scope>NUCLEOTIDE SEQUENCE [LARGE SCALE GENOMIC DNA]</scope>
    <source>
        <strain evidence="5">ATCC 18683 / 1980 / Ss-1</strain>
    </source>
</reference>
<dbReference type="SUPFAM" id="SSF53254">
    <property type="entry name" value="Phosphoglycerate mutase-like"/>
    <property type="match status" value="1"/>
</dbReference>
<dbReference type="GO" id="GO:0016158">
    <property type="term" value="F:inositol hexakisphosphate 3-phosphatase activity"/>
    <property type="evidence" value="ECO:0007669"/>
    <property type="project" value="UniProtKB-EC"/>
</dbReference>
<organism evidence="4 5">
    <name type="scientific">Sclerotinia sclerotiorum (strain ATCC 18683 / 1980 / Ss-1)</name>
    <name type="common">White mold</name>
    <name type="synonym">Whetzelinia sclerotiorum</name>
    <dbReference type="NCBI Taxonomy" id="665079"/>
    <lineage>
        <taxon>Eukaryota</taxon>
        <taxon>Fungi</taxon>
        <taxon>Dikarya</taxon>
        <taxon>Ascomycota</taxon>
        <taxon>Pezizomycotina</taxon>
        <taxon>Leotiomycetes</taxon>
        <taxon>Helotiales</taxon>
        <taxon>Sclerotiniaceae</taxon>
        <taxon>Sclerotinia</taxon>
    </lineage>
</organism>
<dbReference type="PANTHER" id="PTHR11567">
    <property type="entry name" value="ACID PHOSPHATASE-RELATED"/>
    <property type="match status" value="1"/>
</dbReference>
<dbReference type="AlphaFoldDB" id="A0A1D9Q6T7"/>
<dbReference type="InterPro" id="IPR033379">
    <property type="entry name" value="Acid_Pase_AS"/>
</dbReference>
<name>A0A1D9Q6T7_SCLS1</name>
<proteinExistence type="inferred from homology"/>
<evidence type="ECO:0000313" key="4">
    <source>
        <dbReference type="EMBL" id="APA10512.1"/>
    </source>
</evidence>
<dbReference type="InterPro" id="IPR029033">
    <property type="entry name" value="His_PPase_superfam"/>
</dbReference>
<evidence type="ECO:0000313" key="5">
    <source>
        <dbReference type="Proteomes" id="UP000177798"/>
    </source>
</evidence>
<dbReference type="VEuPathDB" id="FungiDB:sscle_06g052820"/>
<gene>
    <name evidence="4" type="ORF">sscle_06g052820</name>
</gene>
<accession>A0A1D9Q6T7</accession>
<dbReference type="InterPro" id="IPR050645">
    <property type="entry name" value="Histidine_acid_phosphatase"/>
</dbReference>
<dbReference type="EC" id="3.1.3.8" evidence="2"/>
<dbReference type="EMBL" id="CP017819">
    <property type="protein sequence ID" value="APA10512.1"/>
    <property type="molecule type" value="Genomic_DNA"/>
</dbReference>
<evidence type="ECO:0000256" key="2">
    <source>
        <dbReference type="ARBA" id="ARBA00012632"/>
    </source>
</evidence>
<dbReference type="PROSITE" id="PS00616">
    <property type="entry name" value="HIS_ACID_PHOSPHAT_1"/>
    <property type="match status" value="1"/>
</dbReference>
<keyword evidence="3" id="KW-0378">Hydrolase</keyword>
<dbReference type="Proteomes" id="UP000177798">
    <property type="component" value="Chromosome 6"/>
</dbReference>
<dbReference type="PANTHER" id="PTHR11567:SF110">
    <property type="entry name" value="2-PHOSPHOXYLOSE PHOSPHATASE 1"/>
    <property type="match status" value="1"/>
</dbReference>
<evidence type="ECO:0000256" key="1">
    <source>
        <dbReference type="ARBA" id="ARBA00005375"/>
    </source>
</evidence>
<dbReference type="Pfam" id="PF00328">
    <property type="entry name" value="His_Phos_2"/>
    <property type="match status" value="1"/>
</dbReference>
<dbReference type="CDD" id="cd07061">
    <property type="entry name" value="HP_HAP_like"/>
    <property type="match status" value="1"/>
</dbReference>
<protein>
    <recommendedName>
        <fullName evidence="2">3-phytase</fullName>
        <ecNumber evidence="2">3.1.3.8</ecNumber>
    </recommendedName>
</protein>
<evidence type="ECO:0000256" key="3">
    <source>
        <dbReference type="ARBA" id="ARBA00022801"/>
    </source>
</evidence>
<comment type="similarity">
    <text evidence="1">Belongs to the histidine acid phosphatase family.</text>
</comment>
<dbReference type="Gene3D" id="3.40.50.1240">
    <property type="entry name" value="Phosphoglycerate mutase-like"/>
    <property type="match status" value="1"/>
</dbReference>
<dbReference type="InterPro" id="IPR000560">
    <property type="entry name" value="His_Pase_clade-2"/>
</dbReference>